<protein>
    <submittedName>
        <fullName evidence="2">Uncharacterized protein</fullName>
    </submittedName>
</protein>
<evidence type="ECO:0000256" key="1">
    <source>
        <dbReference type="SAM" id="SignalP"/>
    </source>
</evidence>
<organism evidence="2 3">
    <name type="scientific">Pseudoxanthomonas composti</name>
    <dbReference type="NCBI Taxonomy" id="2137479"/>
    <lineage>
        <taxon>Bacteria</taxon>
        <taxon>Pseudomonadati</taxon>
        <taxon>Pseudomonadota</taxon>
        <taxon>Gammaproteobacteria</taxon>
        <taxon>Lysobacterales</taxon>
        <taxon>Lysobacteraceae</taxon>
        <taxon>Pseudoxanthomonas</taxon>
    </lineage>
</organism>
<gene>
    <name evidence="2" type="ORF">EPA99_07940</name>
</gene>
<dbReference type="Proteomes" id="UP000289784">
    <property type="component" value="Unassembled WGS sequence"/>
</dbReference>
<proteinExistence type="predicted"/>
<name>A0A4Q1JW86_9GAMM</name>
<evidence type="ECO:0000313" key="2">
    <source>
        <dbReference type="EMBL" id="RXR06562.1"/>
    </source>
</evidence>
<reference evidence="2 3" key="1">
    <citation type="submission" date="2019-01" db="EMBL/GenBank/DDBJ databases">
        <title>Pseudoxanthomonas composti sp. nov., isolated from compost.</title>
        <authorList>
            <person name="Yang G."/>
        </authorList>
    </citation>
    <scope>NUCLEOTIDE SEQUENCE [LARGE SCALE GENOMIC DNA]</scope>
    <source>
        <strain evidence="2 3">GSS15</strain>
    </source>
</reference>
<keyword evidence="1" id="KW-0732">Signal</keyword>
<dbReference type="EMBL" id="SAWZ01000003">
    <property type="protein sequence ID" value="RXR06562.1"/>
    <property type="molecule type" value="Genomic_DNA"/>
</dbReference>
<feature type="signal peptide" evidence="1">
    <location>
        <begin position="1"/>
        <end position="19"/>
    </location>
</feature>
<keyword evidence="3" id="KW-1185">Reference proteome</keyword>
<dbReference type="AlphaFoldDB" id="A0A4Q1JW86"/>
<sequence length="243" mass="25763">MMKHLVALVLLLPPTLCSAQTSAAKLKSTTTTTDEQGIEYVDQVIELAGVPKPVSVRLLALANGNTLYRPEHQSKATLQAHAEYCRSRNAEVPKGLEMRLGKEALFTFPCVRDGANSTLRSARDFDPKTRGVAAGTAASDCFVAAQMTADWVTGVGEPAVYEGEGLFEKGSTAGAEQGTLAVQAGGFCSTAAQISVEGWTGTTRQLFIPLGCRIYQPGAYVSVATATMCGTWHQDTAAFNIVQ</sequence>
<evidence type="ECO:0000313" key="3">
    <source>
        <dbReference type="Proteomes" id="UP000289784"/>
    </source>
</evidence>
<dbReference type="RefSeq" id="WP_129470669.1">
    <property type="nucleotide sequence ID" value="NZ_SAWZ01000003.1"/>
</dbReference>
<accession>A0A4Q1JW86</accession>
<comment type="caution">
    <text evidence="2">The sequence shown here is derived from an EMBL/GenBank/DDBJ whole genome shotgun (WGS) entry which is preliminary data.</text>
</comment>
<feature type="chain" id="PRO_5020789626" evidence="1">
    <location>
        <begin position="20"/>
        <end position="243"/>
    </location>
</feature>